<evidence type="ECO:0000256" key="2">
    <source>
        <dbReference type="ARBA" id="ARBA00022741"/>
    </source>
</evidence>
<reference evidence="5 6" key="1">
    <citation type="submission" date="2022-01" db="EMBL/GenBank/DDBJ databases">
        <authorList>
            <person name="Xiong W."/>
            <person name="Schranz E."/>
        </authorList>
    </citation>
    <scope>NUCLEOTIDE SEQUENCE [LARGE SCALE GENOMIC DNA]</scope>
</reference>
<accession>A0AAU9NXW7</accession>
<comment type="similarity">
    <text evidence="1">Belongs to the TRAFAC class TrmE-Era-EngA-EngB-Septin-like GTPase superfamily. AIG1/Toc34/Toc159-like paraseptin GTPase family. IAN subfamily.</text>
</comment>
<feature type="domain" description="AIG1-type G" evidence="4">
    <location>
        <begin position="95"/>
        <end position="292"/>
    </location>
</feature>
<dbReference type="Gene3D" id="3.40.50.300">
    <property type="entry name" value="P-loop containing nucleotide triphosphate hydrolases"/>
    <property type="match status" value="1"/>
</dbReference>
<dbReference type="Proteomes" id="UP001157418">
    <property type="component" value="Unassembled WGS sequence"/>
</dbReference>
<protein>
    <recommendedName>
        <fullName evidence="4">AIG1-type G domain-containing protein</fullName>
    </recommendedName>
</protein>
<evidence type="ECO:0000256" key="3">
    <source>
        <dbReference type="ARBA" id="ARBA00023134"/>
    </source>
</evidence>
<evidence type="ECO:0000313" key="5">
    <source>
        <dbReference type="EMBL" id="CAH1442625.1"/>
    </source>
</evidence>
<keyword evidence="3" id="KW-0342">GTP-binding</keyword>
<name>A0AAU9NXW7_9ASTR</name>
<dbReference type="InterPro" id="IPR045058">
    <property type="entry name" value="GIMA/IAN/Toc"/>
</dbReference>
<dbReference type="PANTHER" id="PTHR10903">
    <property type="entry name" value="GTPASE, IMAP FAMILY MEMBER-RELATED"/>
    <property type="match status" value="1"/>
</dbReference>
<dbReference type="GO" id="GO:0005525">
    <property type="term" value="F:GTP binding"/>
    <property type="evidence" value="ECO:0007669"/>
    <property type="project" value="UniProtKB-KW"/>
</dbReference>
<dbReference type="InterPro" id="IPR006703">
    <property type="entry name" value="G_AIG1"/>
</dbReference>
<keyword evidence="2" id="KW-0547">Nucleotide-binding</keyword>
<dbReference type="Pfam" id="PF04548">
    <property type="entry name" value="AIG1"/>
    <property type="match status" value="1"/>
</dbReference>
<dbReference type="SUPFAM" id="SSF52540">
    <property type="entry name" value="P-loop containing nucleoside triphosphate hydrolases"/>
    <property type="match status" value="1"/>
</dbReference>
<dbReference type="PANTHER" id="PTHR10903:SF184">
    <property type="entry name" value="GTP-BINDING PROTEIN A"/>
    <property type="match status" value="1"/>
</dbReference>
<organism evidence="5 6">
    <name type="scientific">Lactuca virosa</name>
    <dbReference type="NCBI Taxonomy" id="75947"/>
    <lineage>
        <taxon>Eukaryota</taxon>
        <taxon>Viridiplantae</taxon>
        <taxon>Streptophyta</taxon>
        <taxon>Embryophyta</taxon>
        <taxon>Tracheophyta</taxon>
        <taxon>Spermatophyta</taxon>
        <taxon>Magnoliopsida</taxon>
        <taxon>eudicotyledons</taxon>
        <taxon>Gunneridae</taxon>
        <taxon>Pentapetalae</taxon>
        <taxon>asterids</taxon>
        <taxon>campanulids</taxon>
        <taxon>Asterales</taxon>
        <taxon>Asteraceae</taxon>
        <taxon>Cichorioideae</taxon>
        <taxon>Cichorieae</taxon>
        <taxon>Lactucinae</taxon>
        <taxon>Lactuca</taxon>
    </lineage>
</organism>
<dbReference type="EMBL" id="CAKMRJ010005412">
    <property type="protein sequence ID" value="CAH1442625.1"/>
    <property type="molecule type" value="Genomic_DNA"/>
</dbReference>
<comment type="caution">
    <text evidence="5">The sequence shown here is derived from an EMBL/GenBank/DDBJ whole genome shotgun (WGS) entry which is preliminary data.</text>
</comment>
<keyword evidence="6" id="KW-1185">Reference proteome</keyword>
<dbReference type="InterPro" id="IPR027417">
    <property type="entry name" value="P-loop_NTPase"/>
</dbReference>
<dbReference type="AlphaFoldDB" id="A0AAU9NXW7"/>
<sequence length="342" mass="38471">MCLYKSEIHHCLFPPLCLLRLLNFRPPPQVDYALGDNPRRVAVLGFLQRMLSEKEGEEVVVGFTRRPFALTPLYSATIFLFNHHLLHSTANPRNLSLSDIPICMMGGYSFEEICEVILPRTLVLVGKTGTELKKTALEDGQILNVIDTPGLFDSSQTVGQEIVSCIRMARHGVDAFLVVISISNRFGEDEKAAIYTLRTLFGKEVYDYMIIVFTGGDGLEENESLVDFLRESPKALQETLGLCGDRYVLFDNKTKDPIKKSSQVRELLSLVNTVSKNNGGKPYTNEIFTELKKVTRGLDEQDISACDEQFKRIFEMVEVEAQGVNFEIRKTIGRRAECSTEG</sequence>
<evidence type="ECO:0000313" key="6">
    <source>
        <dbReference type="Proteomes" id="UP001157418"/>
    </source>
</evidence>
<dbReference type="FunFam" id="3.40.50.300:FF:000840">
    <property type="entry name" value="Immune-associated nucleotide-binding protein 9"/>
    <property type="match status" value="1"/>
</dbReference>
<gene>
    <name evidence="5" type="ORF">LVIROSA_LOCUS28601</name>
</gene>
<evidence type="ECO:0000256" key="1">
    <source>
        <dbReference type="ARBA" id="ARBA00008535"/>
    </source>
</evidence>
<dbReference type="PROSITE" id="PS51720">
    <property type="entry name" value="G_AIG1"/>
    <property type="match status" value="1"/>
</dbReference>
<evidence type="ECO:0000259" key="4">
    <source>
        <dbReference type="PROSITE" id="PS51720"/>
    </source>
</evidence>
<proteinExistence type="inferred from homology"/>